<dbReference type="Gene3D" id="3.30.160.60">
    <property type="entry name" value="Classic Zinc Finger"/>
    <property type="match status" value="2"/>
</dbReference>
<dbReference type="Proteomes" id="UP000799764">
    <property type="component" value="Unassembled WGS sequence"/>
</dbReference>
<dbReference type="AlphaFoldDB" id="A0A9P4UC78"/>
<dbReference type="InterPro" id="IPR013087">
    <property type="entry name" value="Znf_C2H2_type"/>
</dbReference>
<reference evidence="7" key="1">
    <citation type="journal article" date="2020" name="Stud. Mycol.">
        <title>101 Dothideomycetes genomes: a test case for predicting lifestyles and emergence of pathogens.</title>
        <authorList>
            <person name="Haridas S."/>
            <person name="Albert R."/>
            <person name="Binder M."/>
            <person name="Bloem J."/>
            <person name="Labutti K."/>
            <person name="Salamov A."/>
            <person name="Andreopoulos B."/>
            <person name="Baker S."/>
            <person name="Barry K."/>
            <person name="Bills G."/>
            <person name="Bluhm B."/>
            <person name="Cannon C."/>
            <person name="Castanera R."/>
            <person name="Culley D."/>
            <person name="Daum C."/>
            <person name="Ezra D."/>
            <person name="Gonzalez J."/>
            <person name="Henrissat B."/>
            <person name="Kuo A."/>
            <person name="Liang C."/>
            <person name="Lipzen A."/>
            <person name="Lutzoni F."/>
            <person name="Magnuson J."/>
            <person name="Mondo S."/>
            <person name="Nolan M."/>
            <person name="Ohm R."/>
            <person name="Pangilinan J."/>
            <person name="Park H.-J."/>
            <person name="Ramirez L."/>
            <person name="Alfaro M."/>
            <person name="Sun H."/>
            <person name="Tritt A."/>
            <person name="Yoshinaga Y."/>
            <person name="Zwiers L.-H."/>
            <person name="Turgeon B."/>
            <person name="Goodwin S."/>
            <person name="Spatafora J."/>
            <person name="Crous P."/>
            <person name="Grigoriev I."/>
        </authorList>
    </citation>
    <scope>NUCLEOTIDE SEQUENCE</scope>
    <source>
        <strain evidence="7">CBS 690.94</strain>
    </source>
</reference>
<name>A0A9P4UC78_9PLEO</name>
<dbReference type="SMART" id="SM00355">
    <property type="entry name" value="ZnF_C2H2"/>
    <property type="match status" value="6"/>
</dbReference>
<feature type="domain" description="C2H2-type" evidence="6">
    <location>
        <begin position="181"/>
        <end position="205"/>
    </location>
</feature>
<evidence type="ECO:0000256" key="5">
    <source>
        <dbReference type="PROSITE-ProRule" id="PRU00042"/>
    </source>
</evidence>
<feature type="domain" description="C2H2-type" evidence="6">
    <location>
        <begin position="77"/>
        <end position="106"/>
    </location>
</feature>
<comment type="caution">
    <text evidence="7">The sequence shown here is derived from an EMBL/GenBank/DDBJ whole genome shotgun (WGS) entry which is preliminary data.</text>
</comment>
<evidence type="ECO:0000313" key="8">
    <source>
        <dbReference type="Proteomes" id="UP000799764"/>
    </source>
</evidence>
<dbReference type="Pfam" id="PF12171">
    <property type="entry name" value="zf-C2H2_jaz"/>
    <property type="match status" value="1"/>
</dbReference>
<sequence length="261" mass="29530">MIECQTCYREFVNEHAAEQHMDALDHWASDSPSPQGGYYTDDDDVPPDFECEACTAVFDSFNAARQHMESRNHWRNHWCNSCEKGFQNENNLRQHLNSRIHRGLKMACPFCKRSFATATGLCHHLETGSCPQARGVNHATILEQIRRVDPHHVVTKRLLTHSSSAPTHITATSATWNGCGFECYMCHREFGSLHGLNQHVNSPAHRQKVYHCPGRACSKDFTALAGLFNHLESETCGAVRFEAVQRNVGNFLDGRRMISFG</sequence>
<gene>
    <name evidence="7" type="ORF">P171DRAFT_472881</name>
</gene>
<keyword evidence="2" id="KW-0677">Repeat</keyword>
<keyword evidence="1" id="KW-0479">Metal-binding</keyword>
<dbReference type="PROSITE" id="PS00028">
    <property type="entry name" value="ZINC_FINGER_C2H2_1"/>
    <property type="match status" value="3"/>
</dbReference>
<evidence type="ECO:0000256" key="3">
    <source>
        <dbReference type="ARBA" id="ARBA00022771"/>
    </source>
</evidence>
<keyword evidence="3 5" id="KW-0863">Zinc-finger</keyword>
<evidence type="ECO:0000256" key="4">
    <source>
        <dbReference type="ARBA" id="ARBA00022833"/>
    </source>
</evidence>
<evidence type="ECO:0000259" key="6">
    <source>
        <dbReference type="PROSITE" id="PS50157"/>
    </source>
</evidence>
<keyword evidence="4" id="KW-0862">Zinc</keyword>
<evidence type="ECO:0000313" key="7">
    <source>
        <dbReference type="EMBL" id="KAF2444935.1"/>
    </source>
</evidence>
<dbReference type="InterPro" id="IPR036236">
    <property type="entry name" value="Znf_C2H2_sf"/>
</dbReference>
<protein>
    <recommendedName>
        <fullName evidence="6">C2H2-type domain-containing protein</fullName>
    </recommendedName>
</protein>
<dbReference type="PANTHER" id="PTHR24379:SF121">
    <property type="entry name" value="C2H2-TYPE DOMAIN-CONTAINING PROTEIN"/>
    <property type="match status" value="1"/>
</dbReference>
<evidence type="ECO:0000256" key="1">
    <source>
        <dbReference type="ARBA" id="ARBA00022723"/>
    </source>
</evidence>
<dbReference type="InterPro" id="IPR022755">
    <property type="entry name" value="Znf_C2H2_jaz"/>
</dbReference>
<evidence type="ECO:0000256" key="2">
    <source>
        <dbReference type="ARBA" id="ARBA00022737"/>
    </source>
</evidence>
<proteinExistence type="predicted"/>
<keyword evidence="8" id="KW-1185">Reference proteome</keyword>
<organism evidence="7 8">
    <name type="scientific">Karstenula rhodostoma CBS 690.94</name>
    <dbReference type="NCBI Taxonomy" id="1392251"/>
    <lineage>
        <taxon>Eukaryota</taxon>
        <taxon>Fungi</taxon>
        <taxon>Dikarya</taxon>
        <taxon>Ascomycota</taxon>
        <taxon>Pezizomycotina</taxon>
        <taxon>Dothideomycetes</taxon>
        <taxon>Pleosporomycetidae</taxon>
        <taxon>Pleosporales</taxon>
        <taxon>Massarineae</taxon>
        <taxon>Didymosphaeriaceae</taxon>
        <taxon>Karstenula</taxon>
    </lineage>
</organism>
<dbReference type="OrthoDB" id="6077919at2759"/>
<dbReference type="EMBL" id="MU001500">
    <property type="protein sequence ID" value="KAF2444935.1"/>
    <property type="molecule type" value="Genomic_DNA"/>
</dbReference>
<dbReference type="GO" id="GO:0008270">
    <property type="term" value="F:zinc ion binding"/>
    <property type="evidence" value="ECO:0007669"/>
    <property type="project" value="UniProtKB-KW"/>
</dbReference>
<dbReference type="PANTHER" id="PTHR24379">
    <property type="entry name" value="KRAB AND ZINC FINGER DOMAIN-CONTAINING"/>
    <property type="match status" value="1"/>
</dbReference>
<accession>A0A9P4UC78</accession>
<dbReference type="PROSITE" id="PS50157">
    <property type="entry name" value="ZINC_FINGER_C2H2_2"/>
    <property type="match status" value="2"/>
</dbReference>
<dbReference type="SUPFAM" id="SSF57667">
    <property type="entry name" value="beta-beta-alpha zinc fingers"/>
    <property type="match status" value="1"/>
</dbReference>